<gene>
    <name evidence="2" type="ORF">SAMN05660653_00255</name>
</gene>
<keyword evidence="3" id="KW-1185">Reference proteome</keyword>
<reference evidence="2 3" key="1">
    <citation type="submission" date="2016-10" db="EMBL/GenBank/DDBJ databases">
        <authorList>
            <person name="de Groot N.N."/>
        </authorList>
    </citation>
    <scope>NUCLEOTIDE SEQUENCE [LARGE SCALE GENOMIC DNA]</scope>
    <source>
        <strain evidence="2 3">ASO4-2</strain>
    </source>
</reference>
<protein>
    <submittedName>
        <fullName evidence="2">Uncharacterized protein</fullName>
    </submittedName>
</protein>
<dbReference type="AlphaFoldDB" id="A0A1G6A9C2"/>
<feature type="transmembrane region" description="Helical" evidence="1">
    <location>
        <begin position="6"/>
        <end position="32"/>
    </location>
</feature>
<keyword evidence="1" id="KW-0472">Membrane</keyword>
<proteinExistence type="predicted"/>
<evidence type="ECO:0000313" key="2">
    <source>
        <dbReference type="EMBL" id="SDB05021.1"/>
    </source>
</evidence>
<evidence type="ECO:0000256" key="1">
    <source>
        <dbReference type="SAM" id="Phobius"/>
    </source>
</evidence>
<sequence length="75" mass="9041">MLPLAILGIFLGAIFFLVFISFVFTAALVMWIRWKWMLRKMGKQGQETVHREFEARKTYDYEIKRLDDSRDHRDS</sequence>
<accession>A0A1G6A9C2</accession>
<evidence type="ECO:0000313" key="3">
    <source>
        <dbReference type="Proteomes" id="UP000198771"/>
    </source>
</evidence>
<dbReference type="Proteomes" id="UP000198771">
    <property type="component" value="Unassembled WGS sequence"/>
</dbReference>
<name>A0A1G6A9C2_9BACT</name>
<dbReference type="EMBL" id="FMXO01000001">
    <property type="protein sequence ID" value="SDB05021.1"/>
    <property type="molecule type" value="Genomic_DNA"/>
</dbReference>
<organism evidence="2 3">
    <name type="scientific">Desulfonatronum thiosulfatophilum</name>
    <dbReference type="NCBI Taxonomy" id="617002"/>
    <lineage>
        <taxon>Bacteria</taxon>
        <taxon>Pseudomonadati</taxon>
        <taxon>Thermodesulfobacteriota</taxon>
        <taxon>Desulfovibrionia</taxon>
        <taxon>Desulfovibrionales</taxon>
        <taxon>Desulfonatronaceae</taxon>
        <taxon>Desulfonatronum</taxon>
    </lineage>
</organism>
<keyword evidence="1" id="KW-0812">Transmembrane</keyword>
<keyword evidence="1" id="KW-1133">Transmembrane helix</keyword>